<dbReference type="EMBL" id="CAJNOV010005693">
    <property type="protein sequence ID" value="CAF1221405.1"/>
    <property type="molecule type" value="Genomic_DNA"/>
</dbReference>
<proteinExistence type="predicted"/>
<dbReference type="EMBL" id="CAJNOW010017328">
    <property type="protein sequence ID" value="CAF1656705.1"/>
    <property type="molecule type" value="Genomic_DNA"/>
</dbReference>
<dbReference type="AlphaFoldDB" id="A0A816F106"/>
<dbReference type="Proteomes" id="UP000663855">
    <property type="component" value="Unassembled WGS sequence"/>
</dbReference>
<feature type="transmembrane region" description="Helical" evidence="1">
    <location>
        <begin position="36"/>
        <end position="59"/>
    </location>
</feature>
<evidence type="ECO:0000256" key="1">
    <source>
        <dbReference type="SAM" id="Phobius"/>
    </source>
</evidence>
<protein>
    <submittedName>
        <fullName evidence="3">Uncharacterized protein</fullName>
    </submittedName>
</protein>
<evidence type="ECO:0000313" key="2">
    <source>
        <dbReference type="EMBL" id="CAF1221405.1"/>
    </source>
</evidence>
<evidence type="ECO:0000313" key="4">
    <source>
        <dbReference type="Proteomes" id="UP000663834"/>
    </source>
</evidence>
<keyword evidence="1" id="KW-0812">Transmembrane</keyword>
<accession>A0A816F106</accession>
<gene>
    <name evidence="2" type="ORF">CJN711_LOCUS13022</name>
    <name evidence="3" type="ORF">KQP761_LOCUS31129</name>
</gene>
<organism evidence="3 4">
    <name type="scientific">Rotaria magnacalcarata</name>
    <dbReference type="NCBI Taxonomy" id="392030"/>
    <lineage>
        <taxon>Eukaryota</taxon>
        <taxon>Metazoa</taxon>
        <taxon>Spiralia</taxon>
        <taxon>Gnathifera</taxon>
        <taxon>Rotifera</taxon>
        <taxon>Eurotatoria</taxon>
        <taxon>Bdelloidea</taxon>
        <taxon>Philodinida</taxon>
        <taxon>Philodinidae</taxon>
        <taxon>Rotaria</taxon>
    </lineage>
</organism>
<keyword evidence="1" id="KW-0472">Membrane</keyword>
<sequence length="133" mass="15771">MEVLTYFWKRTFTYRRLCIRNNVIKEVLLEYSAYSWASLMSCMKFFLSSAIIHILYILVLEQVRMITDTDIERNVELFLTMLLEKLPNNSMFLSGSFDTEATTISPQNPKQRPKRMTKVPFDSIRLKTRKKSV</sequence>
<reference evidence="3" key="1">
    <citation type="submission" date="2021-02" db="EMBL/GenBank/DDBJ databases">
        <authorList>
            <person name="Nowell W R."/>
        </authorList>
    </citation>
    <scope>NUCLEOTIDE SEQUENCE</scope>
</reference>
<comment type="caution">
    <text evidence="3">The sequence shown here is derived from an EMBL/GenBank/DDBJ whole genome shotgun (WGS) entry which is preliminary data.</text>
</comment>
<name>A0A816F106_9BILA</name>
<keyword evidence="1" id="KW-1133">Transmembrane helix</keyword>
<evidence type="ECO:0000313" key="3">
    <source>
        <dbReference type="EMBL" id="CAF1656705.1"/>
    </source>
</evidence>
<dbReference type="Proteomes" id="UP000663834">
    <property type="component" value="Unassembled WGS sequence"/>
</dbReference>